<organism evidence="1 2">
    <name type="scientific">Paramecium sonneborni</name>
    <dbReference type="NCBI Taxonomy" id="65129"/>
    <lineage>
        <taxon>Eukaryota</taxon>
        <taxon>Sar</taxon>
        <taxon>Alveolata</taxon>
        <taxon>Ciliophora</taxon>
        <taxon>Intramacronucleata</taxon>
        <taxon>Oligohymenophorea</taxon>
        <taxon>Peniculida</taxon>
        <taxon>Parameciidae</taxon>
        <taxon>Paramecium</taxon>
    </lineage>
</organism>
<dbReference type="EMBL" id="CAJJDN010000204">
    <property type="protein sequence ID" value="CAD8129012.1"/>
    <property type="molecule type" value="Genomic_DNA"/>
</dbReference>
<accession>A0A8S1RNV9</accession>
<reference evidence="1" key="1">
    <citation type="submission" date="2021-01" db="EMBL/GenBank/DDBJ databases">
        <authorList>
            <consortium name="Genoscope - CEA"/>
            <person name="William W."/>
        </authorList>
    </citation>
    <scope>NUCLEOTIDE SEQUENCE</scope>
</reference>
<name>A0A8S1RNV9_9CILI</name>
<evidence type="ECO:0000313" key="2">
    <source>
        <dbReference type="Proteomes" id="UP000692954"/>
    </source>
</evidence>
<dbReference type="AlphaFoldDB" id="A0A8S1RNV9"/>
<dbReference type="Proteomes" id="UP000692954">
    <property type="component" value="Unassembled WGS sequence"/>
</dbReference>
<gene>
    <name evidence="1" type="ORF">PSON_ATCC_30995.1.T2040004</name>
</gene>
<keyword evidence="2" id="KW-1185">Reference proteome</keyword>
<protein>
    <submittedName>
        <fullName evidence="1">Uncharacterized protein</fullName>
    </submittedName>
</protein>
<proteinExistence type="predicted"/>
<evidence type="ECO:0000313" key="1">
    <source>
        <dbReference type="EMBL" id="CAD8129012.1"/>
    </source>
</evidence>
<comment type="caution">
    <text evidence="1">The sequence shown here is derived from an EMBL/GenBank/DDBJ whole genome shotgun (WGS) entry which is preliminary data.</text>
</comment>
<sequence>MDTSAITIGLFQDDYFEYIGFSIFIPQRSCQLYYIRYCDALFNQELCFILKRDQGNRWKNNKSQMISCTDHIKEMCKYIFYRQQFLKIFLFFCMWNETY</sequence>